<organism evidence="6 7">
    <name type="scientific">Steinernema hermaphroditum</name>
    <dbReference type="NCBI Taxonomy" id="289476"/>
    <lineage>
        <taxon>Eukaryota</taxon>
        <taxon>Metazoa</taxon>
        <taxon>Ecdysozoa</taxon>
        <taxon>Nematoda</taxon>
        <taxon>Chromadorea</taxon>
        <taxon>Rhabditida</taxon>
        <taxon>Tylenchina</taxon>
        <taxon>Panagrolaimomorpha</taxon>
        <taxon>Strongyloidoidea</taxon>
        <taxon>Steinernematidae</taxon>
        <taxon>Steinernema</taxon>
    </lineage>
</organism>
<dbReference type="PROSITE" id="PS50294">
    <property type="entry name" value="WD_REPEATS_REGION"/>
    <property type="match status" value="6"/>
</dbReference>
<dbReference type="InterPro" id="IPR020472">
    <property type="entry name" value="WD40_PAC1"/>
</dbReference>
<dbReference type="PANTHER" id="PTHR22847">
    <property type="entry name" value="WD40 REPEAT PROTEIN"/>
    <property type="match status" value="1"/>
</dbReference>
<feature type="compositionally biased region" description="Polar residues" evidence="4">
    <location>
        <begin position="388"/>
        <end position="399"/>
    </location>
</feature>
<feature type="repeat" description="WD" evidence="3">
    <location>
        <begin position="516"/>
        <end position="557"/>
    </location>
</feature>
<feature type="region of interest" description="Disordered" evidence="4">
    <location>
        <begin position="231"/>
        <end position="259"/>
    </location>
</feature>
<feature type="repeat" description="WD" evidence="3">
    <location>
        <begin position="643"/>
        <end position="687"/>
    </location>
</feature>
<sequence length="723" mass="80433">MAAYYTNYTCSLPFLLSKQDLVKENVYVVYLVFTKFPATGCATPEKIWNAYKENECFVTDYEDTADSFLPFVSLAEQENKSLSLFCFERVYTRYKSKITWDTWNTAVESSKSEKKMQYRIAPDSEDYFMHLMNYFWTRATDFKEGEYVWTAFGNLTGSEWTRFPGGFTKWESGNATEEIEEGSCVAVSVKTGLWKQIPCKTKLTENTIYGHECKASPTEIYETMYATQSDFLPPPADAPHTSPHQQSYPQFQAPSPQQLAGSPQLQYLNQNGTPLTYPPQPVTYYSPPHAQGLLTMAPQPQYQGLLQPVTTGVYYPPVQYNPPPAQVTAALPRPVASTMPIPSPVPSAYQSRAGTPSLGPGQLNQNTRLGAPSLNPSRGPTPVIPQMATPTLSTVQSAAPSPLPTPQASAQGPPTNSNLPNYRQYQLLTGHTGAICAVRFSPDGRYLASTSDDKTIRIYNVDKGYCLEKIINTSHKHGVSDLVWSPDTRCLRIATCADDMTIKVWDFATSKCIKTMRGHTNYIMSISYDPTGRLIASGSFDGSVRIWDVKSGVCIKTFPAHSDPVSAVAFNRDGSLVCSASYDGLIKIWDTTSGQCLKCLFGDVSPPVSFVKFSPNGKYILASTFDNQINLWDFTRQRLLKTYTGHKNENYCVFSSFSVTGGKWIVSGSEDGKVYLWDLQNKNIAQVIDAHFDCTMAVDCHPEKNIMATGSFDKTVKIWISDY</sequence>
<dbReference type="InterPro" id="IPR015943">
    <property type="entry name" value="WD40/YVTN_repeat-like_dom_sf"/>
</dbReference>
<dbReference type="FunFam" id="2.130.10.10:FF:000228">
    <property type="entry name" value="COMPASS-like H3K4 histone methylase component WDR5A"/>
    <property type="match status" value="1"/>
</dbReference>
<feature type="compositionally biased region" description="Polar residues" evidence="4">
    <location>
        <begin position="362"/>
        <end position="378"/>
    </location>
</feature>
<feature type="repeat" description="WD" evidence="3">
    <location>
        <begin position="428"/>
        <end position="469"/>
    </location>
</feature>
<dbReference type="SUPFAM" id="SSF56436">
    <property type="entry name" value="C-type lectin-like"/>
    <property type="match status" value="1"/>
</dbReference>
<dbReference type="InterPro" id="IPR036322">
    <property type="entry name" value="WD40_repeat_dom_sf"/>
</dbReference>
<evidence type="ECO:0000313" key="6">
    <source>
        <dbReference type="EMBL" id="KAK0428519.1"/>
    </source>
</evidence>
<dbReference type="GO" id="GO:0042393">
    <property type="term" value="F:histone binding"/>
    <property type="evidence" value="ECO:0007669"/>
    <property type="project" value="TreeGrafter"/>
</dbReference>
<evidence type="ECO:0000256" key="1">
    <source>
        <dbReference type="ARBA" id="ARBA00022574"/>
    </source>
</evidence>
<feature type="compositionally biased region" description="Polar residues" evidence="4">
    <location>
        <begin position="406"/>
        <end position="417"/>
    </location>
</feature>
<dbReference type="InterPro" id="IPR059122">
    <property type="entry name" value="Beta-prop_WDR5-like"/>
</dbReference>
<dbReference type="SMART" id="SM00320">
    <property type="entry name" value="WD40"/>
    <property type="match status" value="7"/>
</dbReference>
<protein>
    <recommendedName>
        <fullName evidence="5">C-type lectin domain-containing protein</fullName>
    </recommendedName>
</protein>
<comment type="caution">
    <text evidence="6">The sequence shown here is derived from an EMBL/GenBank/DDBJ whole genome shotgun (WGS) entry which is preliminary data.</text>
</comment>
<evidence type="ECO:0000256" key="2">
    <source>
        <dbReference type="ARBA" id="ARBA00022737"/>
    </source>
</evidence>
<evidence type="ECO:0000313" key="7">
    <source>
        <dbReference type="Proteomes" id="UP001175271"/>
    </source>
</evidence>
<dbReference type="PROSITE" id="PS50041">
    <property type="entry name" value="C_TYPE_LECTIN_2"/>
    <property type="match status" value="1"/>
</dbReference>
<dbReference type="AlphaFoldDB" id="A0AA39IRT5"/>
<feature type="region of interest" description="Disordered" evidence="4">
    <location>
        <begin position="342"/>
        <end position="417"/>
    </location>
</feature>
<dbReference type="Pfam" id="PF25175">
    <property type="entry name" value="Beta-prop_WDR5"/>
    <property type="match status" value="1"/>
</dbReference>
<dbReference type="InterPro" id="IPR016186">
    <property type="entry name" value="C-type_lectin-like/link_sf"/>
</dbReference>
<name>A0AA39IRT5_9BILA</name>
<dbReference type="InterPro" id="IPR001680">
    <property type="entry name" value="WD40_rpt"/>
</dbReference>
<dbReference type="SUPFAM" id="SSF50978">
    <property type="entry name" value="WD40 repeat-like"/>
    <property type="match status" value="1"/>
</dbReference>
<dbReference type="Gene3D" id="2.130.10.10">
    <property type="entry name" value="YVTN repeat-like/Quinoprotein amine dehydrogenase"/>
    <property type="match status" value="1"/>
</dbReference>
<feature type="repeat" description="WD" evidence="3">
    <location>
        <begin position="608"/>
        <end position="642"/>
    </location>
</feature>
<dbReference type="GO" id="GO:0048188">
    <property type="term" value="C:Set1C/COMPASS complex"/>
    <property type="evidence" value="ECO:0007669"/>
    <property type="project" value="TreeGrafter"/>
</dbReference>
<dbReference type="PROSITE" id="PS00678">
    <property type="entry name" value="WD_REPEATS_1"/>
    <property type="match status" value="4"/>
</dbReference>
<keyword evidence="7" id="KW-1185">Reference proteome</keyword>
<feature type="repeat" description="WD" evidence="3">
    <location>
        <begin position="558"/>
        <end position="599"/>
    </location>
</feature>
<evidence type="ECO:0000259" key="5">
    <source>
        <dbReference type="PROSITE" id="PS50041"/>
    </source>
</evidence>
<feature type="domain" description="C-type lectin" evidence="5">
    <location>
        <begin position="102"/>
        <end position="203"/>
    </location>
</feature>
<dbReference type="InterPro" id="IPR016187">
    <property type="entry name" value="CTDL_fold"/>
</dbReference>
<dbReference type="EMBL" id="JAUCMV010000001">
    <property type="protein sequence ID" value="KAK0428519.1"/>
    <property type="molecule type" value="Genomic_DNA"/>
</dbReference>
<feature type="repeat" description="WD" evidence="3">
    <location>
        <begin position="472"/>
        <end position="515"/>
    </location>
</feature>
<proteinExistence type="predicted"/>
<dbReference type="Gene3D" id="3.10.100.10">
    <property type="entry name" value="Mannose-Binding Protein A, subunit A"/>
    <property type="match status" value="1"/>
</dbReference>
<gene>
    <name evidence="6" type="ORF">QR680_010845</name>
</gene>
<dbReference type="PRINTS" id="PR00320">
    <property type="entry name" value="GPROTEINBRPT"/>
</dbReference>
<dbReference type="CDD" id="cd00200">
    <property type="entry name" value="WD40"/>
    <property type="match status" value="1"/>
</dbReference>
<dbReference type="GO" id="GO:0044666">
    <property type="term" value="C:MLL3/4 complex"/>
    <property type="evidence" value="ECO:0007669"/>
    <property type="project" value="UniProtKB-ARBA"/>
</dbReference>
<accession>A0AA39IRT5</accession>
<dbReference type="InterPro" id="IPR019775">
    <property type="entry name" value="WD40_repeat_CS"/>
</dbReference>
<dbReference type="InterPro" id="IPR001304">
    <property type="entry name" value="C-type_lectin-like"/>
</dbReference>
<feature type="repeat" description="WD" evidence="3">
    <location>
        <begin position="688"/>
        <end position="719"/>
    </location>
</feature>
<dbReference type="PROSITE" id="PS50082">
    <property type="entry name" value="WD_REPEATS_2"/>
    <property type="match status" value="7"/>
</dbReference>
<dbReference type="PANTHER" id="PTHR22847:SF637">
    <property type="entry name" value="WD REPEAT DOMAIN 5B"/>
    <property type="match status" value="1"/>
</dbReference>
<reference evidence="6" key="1">
    <citation type="submission" date="2023-06" db="EMBL/GenBank/DDBJ databases">
        <title>Genomic analysis of the entomopathogenic nematode Steinernema hermaphroditum.</title>
        <authorList>
            <person name="Schwarz E.M."/>
            <person name="Heppert J.K."/>
            <person name="Baniya A."/>
            <person name="Schwartz H.T."/>
            <person name="Tan C.-H."/>
            <person name="Antoshechkin I."/>
            <person name="Sternberg P.W."/>
            <person name="Goodrich-Blair H."/>
            <person name="Dillman A.R."/>
        </authorList>
    </citation>
    <scope>NUCLEOTIDE SEQUENCE</scope>
    <source>
        <strain evidence="6">PS9179</strain>
        <tissue evidence="6">Whole animal</tissue>
    </source>
</reference>
<keyword evidence="2" id="KW-0677">Repeat</keyword>
<keyword evidence="1 3" id="KW-0853">WD repeat</keyword>
<feature type="compositionally biased region" description="Polar residues" evidence="4">
    <location>
        <begin position="242"/>
        <end position="259"/>
    </location>
</feature>
<evidence type="ECO:0000256" key="4">
    <source>
        <dbReference type="SAM" id="MobiDB-lite"/>
    </source>
</evidence>
<evidence type="ECO:0000256" key="3">
    <source>
        <dbReference type="PROSITE-ProRule" id="PRU00221"/>
    </source>
</evidence>
<dbReference type="Proteomes" id="UP001175271">
    <property type="component" value="Unassembled WGS sequence"/>
</dbReference>